<evidence type="ECO:0000313" key="1">
    <source>
        <dbReference type="EMBL" id="OAF66171.1"/>
    </source>
</evidence>
<dbReference type="Proteomes" id="UP000078046">
    <property type="component" value="Unassembled WGS sequence"/>
</dbReference>
<keyword evidence="2" id="KW-1185">Reference proteome</keyword>
<gene>
    <name evidence="1" type="ORF">A3Q56_06112</name>
</gene>
<evidence type="ECO:0000313" key="2">
    <source>
        <dbReference type="Proteomes" id="UP000078046"/>
    </source>
</evidence>
<protein>
    <submittedName>
        <fullName evidence="1">Uncharacterized protein</fullName>
    </submittedName>
</protein>
<accession>A0A177AXN1</accession>
<reference evidence="1 2" key="1">
    <citation type="submission" date="2016-04" db="EMBL/GenBank/DDBJ databases">
        <title>The genome of Intoshia linei affirms orthonectids as highly simplified spiralians.</title>
        <authorList>
            <person name="Mikhailov K.V."/>
            <person name="Slusarev G.S."/>
            <person name="Nikitin M.A."/>
            <person name="Logacheva M.D."/>
            <person name="Penin A."/>
            <person name="Aleoshin V."/>
            <person name="Panchin Y.V."/>
        </authorList>
    </citation>
    <scope>NUCLEOTIDE SEQUENCE [LARGE SCALE GENOMIC DNA]</scope>
    <source>
        <strain evidence="1">Intl2013</strain>
        <tissue evidence="1">Whole animal</tissue>
    </source>
</reference>
<dbReference type="AlphaFoldDB" id="A0A177AXN1"/>
<sequence>MLDLLSVSQFMRSSYMVGIKCRQRPQKDVKVNKNVFKTHKKVVGPTKFPMSHQKCRHSPRLGNTDIDVAKDYKYRIDVSAETDIMKLTKCELTIYICQGAIPLRPL</sequence>
<name>A0A177AXN1_9BILA</name>
<organism evidence="1 2">
    <name type="scientific">Intoshia linei</name>
    <dbReference type="NCBI Taxonomy" id="1819745"/>
    <lineage>
        <taxon>Eukaryota</taxon>
        <taxon>Metazoa</taxon>
        <taxon>Spiralia</taxon>
        <taxon>Lophotrochozoa</taxon>
        <taxon>Mesozoa</taxon>
        <taxon>Orthonectida</taxon>
        <taxon>Rhopaluridae</taxon>
        <taxon>Intoshia</taxon>
    </lineage>
</organism>
<proteinExistence type="predicted"/>
<comment type="caution">
    <text evidence="1">The sequence shown here is derived from an EMBL/GenBank/DDBJ whole genome shotgun (WGS) entry which is preliminary data.</text>
</comment>
<dbReference type="EMBL" id="LWCA01001013">
    <property type="protein sequence ID" value="OAF66171.1"/>
    <property type="molecule type" value="Genomic_DNA"/>
</dbReference>